<reference evidence="8" key="2">
    <citation type="submission" date="2020-11" db="EMBL/GenBank/DDBJ databases">
        <authorList>
            <person name="McCartney M.A."/>
            <person name="Auch B."/>
            <person name="Kono T."/>
            <person name="Mallez S."/>
            <person name="Becker A."/>
            <person name="Gohl D.M."/>
            <person name="Silverstein K.A.T."/>
            <person name="Koren S."/>
            <person name="Bechman K.B."/>
            <person name="Herman A."/>
            <person name="Abrahante J.E."/>
            <person name="Garbe J."/>
        </authorList>
    </citation>
    <scope>NUCLEOTIDE SEQUENCE</scope>
    <source>
        <strain evidence="8">Duluth1</strain>
        <tissue evidence="8">Whole animal</tissue>
    </source>
</reference>
<accession>A0A9D4IQH2</accession>
<dbReference type="Gene3D" id="3.10.580.10">
    <property type="entry name" value="CBS-domain"/>
    <property type="match status" value="1"/>
</dbReference>
<evidence type="ECO:0000313" key="8">
    <source>
        <dbReference type="EMBL" id="KAH3781354.1"/>
    </source>
</evidence>
<keyword evidence="1" id="KW-0813">Transport</keyword>
<dbReference type="GO" id="GO:0015108">
    <property type="term" value="F:chloride transmembrane transporter activity"/>
    <property type="evidence" value="ECO:0007669"/>
    <property type="project" value="TreeGrafter"/>
</dbReference>
<comment type="caution">
    <text evidence="8">The sequence shown here is derived from an EMBL/GenBank/DDBJ whole genome shotgun (WGS) entry which is preliminary data.</text>
</comment>
<dbReference type="InterPro" id="IPR000644">
    <property type="entry name" value="CBS_dom"/>
</dbReference>
<dbReference type="Proteomes" id="UP000828390">
    <property type="component" value="Unassembled WGS sequence"/>
</dbReference>
<reference evidence="8" key="1">
    <citation type="journal article" date="2019" name="bioRxiv">
        <title>The Genome of the Zebra Mussel, Dreissena polymorpha: A Resource for Invasive Species Research.</title>
        <authorList>
            <person name="McCartney M.A."/>
            <person name="Auch B."/>
            <person name="Kono T."/>
            <person name="Mallez S."/>
            <person name="Zhang Y."/>
            <person name="Obille A."/>
            <person name="Becker A."/>
            <person name="Abrahante J.E."/>
            <person name="Garbe J."/>
            <person name="Badalamenti J.P."/>
            <person name="Herman A."/>
            <person name="Mangelson H."/>
            <person name="Liachko I."/>
            <person name="Sullivan S."/>
            <person name="Sone E.D."/>
            <person name="Koren S."/>
            <person name="Silverstein K.A.T."/>
            <person name="Beckman K.B."/>
            <person name="Gohl D.M."/>
        </authorList>
    </citation>
    <scope>NUCLEOTIDE SEQUENCE</scope>
    <source>
        <strain evidence="8">Duluth1</strain>
        <tissue evidence="8">Whole animal</tissue>
    </source>
</reference>
<dbReference type="InterPro" id="IPR046342">
    <property type="entry name" value="CBS_dom_sf"/>
</dbReference>
<organism evidence="8 9">
    <name type="scientific">Dreissena polymorpha</name>
    <name type="common">Zebra mussel</name>
    <name type="synonym">Mytilus polymorpha</name>
    <dbReference type="NCBI Taxonomy" id="45954"/>
    <lineage>
        <taxon>Eukaryota</taxon>
        <taxon>Metazoa</taxon>
        <taxon>Spiralia</taxon>
        <taxon>Lophotrochozoa</taxon>
        <taxon>Mollusca</taxon>
        <taxon>Bivalvia</taxon>
        <taxon>Autobranchia</taxon>
        <taxon>Heteroconchia</taxon>
        <taxon>Euheterodonta</taxon>
        <taxon>Imparidentia</taxon>
        <taxon>Neoheterodontei</taxon>
        <taxon>Myida</taxon>
        <taxon>Dreissenoidea</taxon>
        <taxon>Dreissenidae</taxon>
        <taxon>Dreissena</taxon>
    </lineage>
</organism>
<name>A0A9D4IQH2_DREPO</name>
<sequence>MVPYTTLTEDYPRYPDIADISGTAISKSQCIMDVRPYMNSTPYTVYPETPVPKVFNLFRSMGIRHLPVVDHFGQLQGIITRHNLTHENLVERQRELNNMEDLGVFDRTRYY</sequence>
<gene>
    <name evidence="8" type="ORF">DPMN_159181</name>
</gene>
<dbReference type="GO" id="GO:0005765">
    <property type="term" value="C:lysosomal membrane"/>
    <property type="evidence" value="ECO:0007669"/>
    <property type="project" value="TreeGrafter"/>
</dbReference>
<protein>
    <recommendedName>
        <fullName evidence="7">CBS domain-containing protein</fullName>
    </recommendedName>
</protein>
<dbReference type="PANTHER" id="PTHR11689">
    <property type="entry name" value="CHLORIDE CHANNEL PROTEIN CLC FAMILY MEMBER"/>
    <property type="match status" value="1"/>
</dbReference>
<keyword evidence="9" id="KW-1185">Reference proteome</keyword>
<dbReference type="InterPro" id="IPR051280">
    <property type="entry name" value="Cl-channel/antiporter"/>
</dbReference>
<evidence type="ECO:0000256" key="2">
    <source>
        <dbReference type="ARBA" id="ARBA00022737"/>
    </source>
</evidence>
<evidence type="ECO:0000256" key="6">
    <source>
        <dbReference type="PROSITE-ProRule" id="PRU00703"/>
    </source>
</evidence>
<dbReference type="EMBL" id="JAIWYP010000008">
    <property type="protein sequence ID" value="KAH3781354.1"/>
    <property type="molecule type" value="Genomic_DNA"/>
</dbReference>
<feature type="domain" description="CBS" evidence="7">
    <location>
        <begin position="38"/>
        <end position="96"/>
    </location>
</feature>
<evidence type="ECO:0000256" key="1">
    <source>
        <dbReference type="ARBA" id="ARBA00022448"/>
    </source>
</evidence>
<evidence type="ECO:0000256" key="3">
    <source>
        <dbReference type="ARBA" id="ARBA00023065"/>
    </source>
</evidence>
<evidence type="ECO:0000256" key="5">
    <source>
        <dbReference type="ARBA" id="ARBA00023214"/>
    </source>
</evidence>
<dbReference type="Pfam" id="PF00571">
    <property type="entry name" value="CBS"/>
    <property type="match status" value="1"/>
</dbReference>
<dbReference type="SMART" id="SM00116">
    <property type="entry name" value="CBS"/>
    <property type="match status" value="1"/>
</dbReference>
<dbReference type="PROSITE" id="PS51371">
    <property type="entry name" value="CBS"/>
    <property type="match status" value="1"/>
</dbReference>
<keyword evidence="3" id="KW-0406">Ion transport</keyword>
<dbReference type="PANTHER" id="PTHR11689:SF158">
    <property type="entry name" value="H(+)_CL(-) EXCHANGE TRANSPORTER 6"/>
    <property type="match status" value="1"/>
</dbReference>
<keyword evidence="5" id="KW-0868">Chloride</keyword>
<evidence type="ECO:0000256" key="4">
    <source>
        <dbReference type="ARBA" id="ARBA00023122"/>
    </source>
</evidence>
<dbReference type="SUPFAM" id="SSF54631">
    <property type="entry name" value="CBS-domain pair"/>
    <property type="match status" value="1"/>
</dbReference>
<keyword evidence="2" id="KW-0677">Repeat</keyword>
<dbReference type="AlphaFoldDB" id="A0A9D4IQH2"/>
<proteinExistence type="predicted"/>
<keyword evidence="4 6" id="KW-0129">CBS domain</keyword>
<evidence type="ECO:0000313" key="9">
    <source>
        <dbReference type="Proteomes" id="UP000828390"/>
    </source>
</evidence>
<evidence type="ECO:0000259" key="7">
    <source>
        <dbReference type="PROSITE" id="PS51371"/>
    </source>
</evidence>